<reference evidence="2" key="1">
    <citation type="submission" date="2018-06" db="EMBL/GenBank/DDBJ databases">
        <authorList>
            <person name="Zhirakovskaya E."/>
        </authorList>
    </citation>
    <scope>NUCLEOTIDE SEQUENCE</scope>
</reference>
<dbReference type="GO" id="GO:0015074">
    <property type="term" value="P:DNA integration"/>
    <property type="evidence" value="ECO:0007669"/>
    <property type="project" value="InterPro"/>
</dbReference>
<accession>A0A3B1CFW1</accession>
<keyword evidence="1" id="KW-0233">DNA recombination</keyword>
<dbReference type="InterPro" id="IPR011010">
    <property type="entry name" value="DNA_brk_join_enz"/>
</dbReference>
<dbReference type="InterPro" id="IPR013762">
    <property type="entry name" value="Integrase-like_cat_sf"/>
</dbReference>
<dbReference type="SUPFAM" id="SSF56349">
    <property type="entry name" value="DNA breaking-rejoining enzymes"/>
    <property type="match status" value="1"/>
</dbReference>
<evidence type="ECO:0008006" key="3">
    <source>
        <dbReference type="Google" id="ProtNLM"/>
    </source>
</evidence>
<proteinExistence type="predicted"/>
<dbReference type="EMBL" id="UOGC01000018">
    <property type="protein sequence ID" value="VAX15667.1"/>
    <property type="molecule type" value="Genomic_DNA"/>
</dbReference>
<evidence type="ECO:0000313" key="2">
    <source>
        <dbReference type="EMBL" id="VAX15667.1"/>
    </source>
</evidence>
<dbReference type="Gene3D" id="1.10.443.10">
    <property type="entry name" value="Intergrase catalytic core"/>
    <property type="match status" value="1"/>
</dbReference>
<evidence type="ECO:0000256" key="1">
    <source>
        <dbReference type="ARBA" id="ARBA00023172"/>
    </source>
</evidence>
<gene>
    <name evidence="2" type="ORF">MNBD_NITROSPINAE01-1728</name>
</gene>
<organism evidence="2">
    <name type="scientific">hydrothermal vent metagenome</name>
    <dbReference type="NCBI Taxonomy" id="652676"/>
    <lineage>
        <taxon>unclassified sequences</taxon>
        <taxon>metagenomes</taxon>
        <taxon>ecological metagenomes</taxon>
    </lineage>
</organism>
<protein>
    <recommendedName>
        <fullName evidence="3">Tyr recombinase domain-containing protein</fullName>
    </recommendedName>
</protein>
<sequence>MVILKKALKDRIYGPDDYLLINPKNGSFYNYNEIGKIFMRARKKAEYNVELNEFGRHSWATQRLSEGWSYDQVAAFLLNTAAVVEKNYTNVNVAVRKSIISLHEKRREKEKKKKRKATSAG</sequence>
<dbReference type="GO" id="GO:0003677">
    <property type="term" value="F:DNA binding"/>
    <property type="evidence" value="ECO:0007669"/>
    <property type="project" value="InterPro"/>
</dbReference>
<name>A0A3B1CFW1_9ZZZZ</name>
<dbReference type="GO" id="GO:0006310">
    <property type="term" value="P:DNA recombination"/>
    <property type="evidence" value="ECO:0007669"/>
    <property type="project" value="UniProtKB-KW"/>
</dbReference>
<dbReference type="AlphaFoldDB" id="A0A3B1CFW1"/>